<feature type="transmembrane region" description="Helical" evidence="6">
    <location>
        <begin position="60"/>
        <end position="79"/>
    </location>
</feature>
<dbReference type="PANTHER" id="PTHR31123:SF1">
    <property type="entry name" value="ACCUMULATION OF DYADS PROTEIN 2-RELATED"/>
    <property type="match status" value="1"/>
</dbReference>
<evidence type="ECO:0000256" key="4">
    <source>
        <dbReference type="ARBA" id="ARBA00022989"/>
    </source>
</evidence>
<dbReference type="PANTHER" id="PTHR31123">
    <property type="entry name" value="ACCUMULATION OF DYADS PROTEIN 2-RELATED"/>
    <property type="match status" value="1"/>
</dbReference>
<dbReference type="NCBIfam" id="NF038013">
    <property type="entry name" value="AceTr_1"/>
    <property type="match status" value="1"/>
</dbReference>
<dbReference type="InterPro" id="IPR000791">
    <property type="entry name" value="Gpr1/Fun34/SatP-like"/>
</dbReference>
<accession>A0A839N9J6</accession>
<feature type="transmembrane region" description="Helical" evidence="6">
    <location>
        <begin position="7"/>
        <end position="25"/>
    </location>
</feature>
<protein>
    <submittedName>
        <fullName evidence="7">Uncharacterized protein</fullName>
    </submittedName>
</protein>
<comment type="caution">
    <text evidence="7">The sequence shown here is derived from an EMBL/GenBank/DDBJ whole genome shotgun (WGS) entry which is preliminary data.</text>
</comment>
<proteinExistence type="inferred from homology"/>
<dbReference type="GO" id="GO:0005886">
    <property type="term" value="C:plasma membrane"/>
    <property type="evidence" value="ECO:0007669"/>
    <property type="project" value="TreeGrafter"/>
</dbReference>
<evidence type="ECO:0000313" key="7">
    <source>
        <dbReference type="EMBL" id="MBB2893489.1"/>
    </source>
</evidence>
<keyword evidence="4 6" id="KW-1133">Transmembrane helix</keyword>
<keyword evidence="8" id="KW-1185">Reference proteome</keyword>
<evidence type="ECO:0000256" key="1">
    <source>
        <dbReference type="ARBA" id="ARBA00004141"/>
    </source>
</evidence>
<dbReference type="InterPro" id="IPR051633">
    <property type="entry name" value="AceTr"/>
</dbReference>
<evidence type="ECO:0000256" key="6">
    <source>
        <dbReference type="SAM" id="Phobius"/>
    </source>
</evidence>
<feature type="transmembrane region" description="Helical" evidence="6">
    <location>
        <begin position="31"/>
        <end position="53"/>
    </location>
</feature>
<dbReference type="GO" id="GO:0015123">
    <property type="term" value="F:acetate transmembrane transporter activity"/>
    <property type="evidence" value="ECO:0007669"/>
    <property type="project" value="TreeGrafter"/>
</dbReference>
<keyword evidence="3 6" id="KW-0812">Transmembrane</keyword>
<evidence type="ECO:0000256" key="3">
    <source>
        <dbReference type="ARBA" id="ARBA00022692"/>
    </source>
</evidence>
<feature type="transmembrane region" description="Helical" evidence="6">
    <location>
        <begin position="99"/>
        <end position="121"/>
    </location>
</feature>
<feature type="transmembrane region" description="Helical" evidence="6">
    <location>
        <begin position="128"/>
        <end position="148"/>
    </location>
</feature>
<dbReference type="EMBL" id="JACHVQ010000003">
    <property type="protein sequence ID" value="MBB2893489.1"/>
    <property type="molecule type" value="Genomic_DNA"/>
</dbReference>
<comment type="similarity">
    <text evidence="2">Belongs to the acetate uptake transporter (AceTr) (TC 2.A.96) family.</text>
</comment>
<name>A0A839N9J6_9MICO</name>
<keyword evidence="5 6" id="KW-0472">Membrane</keyword>
<dbReference type="Pfam" id="PF01184">
    <property type="entry name" value="Gpr1_Fun34_YaaH"/>
    <property type="match status" value="1"/>
</dbReference>
<evidence type="ECO:0000256" key="2">
    <source>
        <dbReference type="ARBA" id="ARBA00005587"/>
    </source>
</evidence>
<dbReference type="Proteomes" id="UP000559182">
    <property type="component" value="Unassembled WGS sequence"/>
</dbReference>
<feature type="transmembrane region" description="Helical" evidence="6">
    <location>
        <begin position="160"/>
        <end position="183"/>
    </location>
</feature>
<organism evidence="7 8">
    <name type="scientific">Flexivirga oryzae</name>
    <dbReference type="NCBI Taxonomy" id="1794944"/>
    <lineage>
        <taxon>Bacteria</taxon>
        <taxon>Bacillati</taxon>
        <taxon>Actinomycetota</taxon>
        <taxon>Actinomycetes</taxon>
        <taxon>Micrococcales</taxon>
        <taxon>Dermacoccaceae</taxon>
        <taxon>Flexivirga</taxon>
    </lineage>
</organism>
<dbReference type="AlphaFoldDB" id="A0A839N9J6"/>
<evidence type="ECO:0000313" key="8">
    <source>
        <dbReference type="Proteomes" id="UP000559182"/>
    </source>
</evidence>
<sequence>MADPGAWAVLAFSTNSFMLGLYNAQLVDANGAAIVIPMAFLFGGLVQVVVAVLEVIRGNLFGAVVFGSYGPFWIIYGLIEERYAGKVASAGAAVKDQLAVSSALTVFLAMFAILTFFFLIASLRTDMVLVAVFALLLAAFVLLALGIHSGNTGLEKTSGWLTLIFAVLGWYHGAGGLIAATFGRKVLPVGPLS</sequence>
<evidence type="ECO:0000256" key="5">
    <source>
        <dbReference type="ARBA" id="ARBA00023136"/>
    </source>
</evidence>
<comment type="subcellular location">
    <subcellularLocation>
        <location evidence="1">Membrane</location>
        <topology evidence="1">Multi-pass membrane protein</topology>
    </subcellularLocation>
</comment>
<gene>
    <name evidence="7" type="ORF">FHU39_003520</name>
</gene>
<reference evidence="7 8" key="1">
    <citation type="submission" date="2020-08" db="EMBL/GenBank/DDBJ databases">
        <title>Sequencing the genomes of 1000 actinobacteria strains.</title>
        <authorList>
            <person name="Klenk H.-P."/>
        </authorList>
    </citation>
    <scope>NUCLEOTIDE SEQUENCE [LARGE SCALE GENOMIC DNA]</scope>
    <source>
        <strain evidence="7 8">DSM 105369</strain>
    </source>
</reference>